<dbReference type="InterPro" id="IPR006162">
    <property type="entry name" value="Ppantetheine_attach_site"/>
</dbReference>
<dbReference type="SMART" id="SM00825">
    <property type="entry name" value="PKS_KS"/>
    <property type="match status" value="3"/>
</dbReference>
<dbReference type="InterPro" id="IPR014030">
    <property type="entry name" value="Ketoacyl_synth_N"/>
</dbReference>
<dbReference type="InterPro" id="IPR055123">
    <property type="entry name" value="SpnB-like_Rossmann"/>
</dbReference>
<dbReference type="InterPro" id="IPR020841">
    <property type="entry name" value="PKS_Beta-ketoAc_synthase_dom"/>
</dbReference>
<name>A0ABW1NMZ1_9ACTN</name>
<dbReference type="Pfam" id="PF02801">
    <property type="entry name" value="Ketoacyl-synt_C"/>
    <property type="match status" value="3"/>
</dbReference>
<dbReference type="SMART" id="SM00823">
    <property type="entry name" value="PKS_PP"/>
    <property type="match status" value="2"/>
</dbReference>
<dbReference type="InterPro" id="IPR014043">
    <property type="entry name" value="Acyl_transferase_dom"/>
</dbReference>
<keyword evidence="11" id="KW-1185">Reference proteome</keyword>
<dbReference type="Pfam" id="PF00698">
    <property type="entry name" value="Acyl_transf_1"/>
    <property type="match status" value="2"/>
</dbReference>
<dbReference type="InterPro" id="IPR049900">
    <property type="entry name" value="PKS_mFAS_DH"/>
</dbReference>
<feature type="region of interest" description="Disordered" evidence="6">
    <location>
        <begin position="1"/>
        <end position="24"/>
    </location>
</feature>
<dbReference type="InterPro" id="IPR018201">
    <property type="entry name" value="Ketoacyl_synth_AS"/>
</dbReference>
<evidence type="ECO:0000256" key="2">
    <source>
        <dbReference type="ARBA" id="ARBA00022553"/>
    </source>
</evidence>
<dbReference type="InterPro" id="IPR016035">
    <property type="entry name" value="Acyl_Trfase/lysoPLipase"/>
</dbReference>
<dbReference type="RefSeq" id="WP_380757255.1">
    <property type="nucleotide sequence ID" value="NZ_JBHSRF010000041.1"/>
</dbReference>
<dbReference type="SMART" id="SM00826">
    <property type="entry name" value="PKS_DH"/>
    <property type="match status" value="1"/>
</dbReference>
<dbReference type="PROSITE" id="PS00012">
    <property type="entry name" value="PHOSPHOPANTETHEINE"/>
    <property type="match status" value="2"/>
</dbReference>
<dbReference type="Gene3D" id="3.40.50.720">
    <property type="entry name" value="NAD(P)-binding Rossmann-like Domain"/>
    <property type="match status" value="1"/>
</dbReference>
<dbReference type="Pfam" id="PF14765">
    <property type="entry name" value="PS-DH"/>
    <property type="match status" value="1"/>
</dbReference>
<dbReference type="Pfam" id="PF21089">
    <property type="entry name" value="PKS_DH_N"/>
    <property type="match status" value="1"/>
</dbReference>
<evidence type="ECO:0000256" key="5">
    <source>
        <dbReference type="PROSITE-ProRule" id="PRU01363"/>
    </source>
</evidence>
<dbReference type="InterPro" id="IPR016039">
    <property type="entry name" value="Thiolase-like"/>
</dbReference>
<dbReference type="PROSITE" id="PS52019">
    <property type="entry name" value="PKS_MFAS_DH"/>
    <property type="match status" value="1"/>
</dbReference>
<dbReference type="Gene3D" id="3.40.50.11460">
    <property type="match status" value="1"/>
</dbReference>
<feature type="domain" description="Ketosynthase family 3 (KS3)" evidence="8">
    <location>
        <begin position="29"/>
        <end position="462"/>
    </location>
</feature>
<evidence type="ECO:0000256" key="3">
    <source>
        <dbReference type="ARBA" id="ARBA00022679"/>
    </source>
</evidence>
<dbReference type="SUPFAM" id="SSF47336">
    <property type="entry name" value="ACP-like"/>
    <property type="match status" value="2"/>
</dbReference>
<dbReference type="Pfam" id="PF22953">
    <property type="entry name" value="SpnB_Rossmann"/>
    <property type="match status" value="1"/>
</dbReference>
<dbReference type="Pfam" id="PF00109">
    <property type="entry name" value="ketoacyl-synt"/>
    <property type="match status" value="3"/>
</dbReference>
<dbReference type="InterPro" id="IPR036736">
    <property type="entry name" value="ACP-like_sf"/>
</dbReference>
<keyword evidence="1" id="KW-0596">Phosphopantetheine</keyword>
<dbReference type="SMART" id="SM00822">
    <property type="entry name" value="PKS_KR"/>
    <property type="match status" value="1"/>
</dbReference>
<accession>A0ABW1NMZ1</accession>
<dbReference type="SUPFAM" id="SSF53901">
    <property type="entry name" value="Thiolase-like"/>
    <property type="match status" value="3"/>
</dbReference>
<feature type="domain" description="Ketosynthase family 3 (KS3)" evidence="8">
    <location>
        <begin position="1118"/>
        <end position="1544"/>
    </location>
</feature>
<evidence type="ECO:0000313" key="10">
    <source>
        <dbReference type="EMBL" id="MFC6084323.1"/>
    </source>
</evidence>
<dbReference type="CDD" id="cd08956">
    <property type="entry name" value="KR_3_FAS_SDR_x"/>
    <property type="match status" value="1"/>
</dbReference>
<dbReference type="SMART" id="SM00827">
    <property type="entry name" value="PKS_AT"/>
    <property type="match status" value="2"/>
</dbReference>
<dbReference type="InterPro" id="IPR049551">
    <property type="entry name" value="PKS_DH_C"/>
</dbReference>
<dbReference type="Gene3D" id="1.10.1200.10">
    <property type="entry name" value="ACP-like"/>
    <property type="match status" value="2"/>
</dbReference>
<dbReference type="SUPFAM" id="SSF52151">
    <property type="entry name" value="FabD/lysophospholipase-like"/>
    <property type="match status" value="2"/>
</dbReference>
<sequence>MVTEPNSAVPHGRTSPGEGVWAAPAEDGDTRVAVVGVACRLPKAPDPGAFWRNLRDGVDAITEVPAGRWDGDAFHDPDPAALGKAVARHGGFVDGVELFDAGFFGIAPREAEAMDPQQRLMLELSWEALEHARIVPASLAGSRTAVFVGAIRDDYALLLDRHGAEAITQHTVTGTNRGIIANRVSYTLGLRGPSVTVDTAQSSSLVAVHLACASLHDGEADVAIAGGVHLNLVPEGVVGAAKFGGLSPDGRCHTFDARANGYVRGEGGAAVVLKPLRRALADGDPILCVIHGSAVNNDGATEGLTVPNPSAQREVVRLAWARAGVRPDDVQYVELHGTGTRRGDPVEAAALGAALTSPPGVEATAPASRQGPLMVGSAKTNVGHLEGAAGIVGLLKVALSVRNRELPPSLHFETPNPDIPLGELNLAVQRSLGLWPAPDRPLVAGVSSFGMGGTNCHVVVSDWPEPEPEVPLHSFGWSDTSVREHARAATPTTHDISEMSDGSISTNGFTPQDTTVSHDVAPPGGGVAVPGDEVAVAGDDVVVPLVVSGRSSAGVRGQGGRLREWLARRGGVGVREVGFSLAVTRSVFEHRAVVLARDAEEARRGLDALADGREAAEVVVGRVSAGRTAFMFPGQGSQRAGMGRGAYEAFPVFAAAFDEVCAELDRWLGRPLREVVFAAEGSREAAPLDRTEYTQPALFAVEVALFRLLEHWGLRPGLLIGHSVGEIAAAHVAGVLSLADAARLAAVRGRLMQGLPGGGAMVSVEAGAEEVLPLLEGRDGRAGIAAVNGPRATVVSGDEDAVLEVAEAFRARGRKASRLRTSHAFHSPRMDPMLEEFRAAVRAMSFAPPVVPVVSNLTGEPVTAGTLCDPEYWVRHAREPVRFMDGVRALRSEGVTTFLELGPGAVLTALAGDCLPDRPEGTALIPVLRPGTPEPRALTVAAARAFTRGAPVDWRVLTGGPGVEPVDLPTYAFQRERHWPDTTARRARPTGDRAPGQDGGTRAPSGTDADARIRLDLRGLSEGEQEREALELVRTSVALVLGHVTSGAVDTERPFKDLGFDSLTLVELRDRLNAATGLRLPAAAPYSHPSPAALARHVREELLGTAHAEAAAAPAADGEPIAIVGMSCRYPGGVNSPDDLWRLVLAGGDAIGAFPGNRGWDLAALYDPDPGKPGTSYTREGGFLYDADRFDADFFGVNPREAAAMDPQQRLLLETAWEALEHAGIAPDSLRGRQAGVFAGLTAQDYGPRLHEPAGGSDGYLLTGGTTSVASGRVAYTLGLEGPAVTVDTACSSSLVALHLAANALRQGECALALAGGATVMASPGMFVEFSRQRGLAPDGRCKPFAAAADGTAWSEGVGMVVLERLSDALREGHTVLAVLRGSAINQDGASNGLTAPNGAAQERVIRQALAVAGTAARDVDAVEAHGTGTTLGDPIEAEAILATYGRGRPADRPVWLGSLKSNVGHAQAAAGVGGVIKMVMALREGLLPRTLHVDRPTPHVDWSSGGVALLTETTPWPANGRPRRAAVSSFGISGTNAHVILEEAPRVDTAGDEGRDRTGPCAVAWPISAPHPAGLRAQAGRVRGHLAERPDLDPRDVGFSLAKGRSAFGHRAVVIGDGLAELTAGLAAVAGAEAAADVVTGAPGGADGVAFLFTGQGSQRPRMGQELYETFPVFAAAFDEVCGHLDPLLDRPLRDVVFAAGGAAPLDRTMFTQAGLFALEVALFRLAEHCGLRPGHLIGHSIGELAAAHVAGVFGLPDACALVAARGRLMGRTSADGAMVAVQAPEERVSLALAGLDDRVAVAGVNGPASTVISGDARVVERIAGELAAEGFRTRRLRVAHAFHSPHMEPILAEFRAVAAGLAYAEPRIPVVSNVTGDLAGPGLLTSPDYWVRQIREPVRFLPGVRRLRDTGTGVYVELGPDGTLTAMARACLTDDPPEPAAAGSGGASATAGEPTLVATLRAGRPEGRTVLAALAHAYTRGASVDWARLVPGARRVELPTYPFQRRRHWLDAGSGEGSRGTGHPLAGGAVSLADGDGLLLTGRLSTAAQPWLADHAVLGAVVLPGTAFVELAVHAGDQVGCPHLSELILESPLFLPEDGVAHVQVTVGGAGSGRRPVSVHSRLGEGDWTRHATGVLTAGPSAVPAEMGVWPPAGGVPVEPEGFYGRLAELGYAYGPAFQGVTAAWRAGEDRYAEVTLADEQRDLVARFGVHPALLDGALHALVLEEGADGLVRLPFTWSGVTLHGTGATTLRVRLSPTGPGTWTLLATDPAGTPVLSAETLHLQPVPPGGIAGPRQDTLYAVEWTPAPPEPAFTGRRAVLGSPALASSLDAEAYPGLAALGAAVTAGAPLPDVVVACLPPELGDDGADGTVARAYAATHQGLALLRDWLADERFEAALLVVLTRGAVAATSGDGVPNLGEAPLWGLVRTAQSEHPGRFRVIDVDGPDAPLASVLGSDEPQLALRAGRPLAPRLTRVPPARNTPDGPTPTDPGDGRASATDPALAGVAPGESGFAQEPAPARTASGEGGSTVRHRPRTAAPDRSGTGGLGLKPGGTVLITGGTGVLGALLARHLVVRHGVRHLLLTGRQGPDAPGAGELRDELTGLGARVTVAACDVADADALDRLLASVPDEHPLTGVVHAAGVLADGTVENLTADQVDRVLRPKVTAAWNLHTRAGDVDAFVLFSSITATLGTAGQGNYAAANAFLDGLAEHRRARNLPAVSLGWSLWAQTGGIGGGLTETDRARWARGGVTALTADTGLAMFDTALGTGRATAVPARLDPAALRSGGGPVPAVLRDLVPALPARRAAVAAGDGRRPWAERMAALPPEDRRAAVEDLVRMIVTTVLGHGASGAVDPARAFRDIGFDSLTGIELRNQVNTATGLRLPTTAVFDHPSPAALAAYLLTQVSGAAGPAPVAAVATAAADEPVAIVSMACRYPGGVLTPEDLWDLVDTGTDAISGFPVNRGWDLDTLYDPDPEHFGTTYAQGGGFLHDADRFDPAFFGISPREATATDPQQRLLLEVAWETLERAGIDPATLRGSGTGVFAGVMYHDYGSRLPKTPDGFEGFLLTGNTGSVATGRVSFTFGFHGPAVTVDTACSSSLVAVHLAAQALRNGECDLALAGGVTVMSTPNTFIEFSRQRGLAPDGRCKSFAAGADGTAWGEGAGLILLERLSDAERNGHQILAIVKGSAVNQDGASNGLTAPNGPAQERVITQALANAGLTPADIDAVEAHGTGTTLGDPIEAQALQATYGQSRPPGHPLWLGSIKSNIGHTQAAAGIAAIIKMIKAMHHERLPRTLHIDEPTPHVDWTPGTLALL</sequence>
<evidence type="ECO:0000256" key="6">
    <source>
        <dbReference type="SAM" id="MobiDB-lite"/>
    </source>
</evidence>
<dbReference type="InterPro" id="IPR050091">
    <property type="entry name" value="PKS_NRPS_Biosynth_Enz"/>
</dbReference>
<dbReference type="InterPro" id="IPR016036">
    <property type="entry name" value="Malonyl_transacylase_ACP-bd"/>
</dbReference>
<dbReference type="PROSITE" id="PS00606">
    <property type="entry name" value="KS3_1"/>
    <property type="match status" value="2"/>
</dbReference>
<dbReference type="Gene3D" id="3.40.366.10">
    <property type="entry name" value="Malonyl-Coenzyme A Acyl Carrier Protein, domain 2"/>
    <property type="match status" value="2"/>
</dbReference>
<feature type="region of interest" description="N-terminal hotdog fold" evidence="5">
    <location>
        <begin position="2025"/>
        <end position="2145"/>
    </location>
</feature>
<evidence type="ECO:0000256" key="1">
    <source>
        <dbReference type="ARBA" id="ARBA00022450"/>
    </source>
</evidence>
<dbReference type="PANTHER" id="PTHR43775">
    <property type="entry name" value="FATTY ACID SYNTHASE"/>
    <property type="match status" value="1"/>
</dbReference>
<feature type="domain" description="Carrier" evidence="7">
    <location>
        <begin position="1027"/>
        <end position="1102"/>
    </location>
</feature>
<dbReference type="Pfam" id="PF16197">
    <property type="entry name" value="KAsynt_C_assoc"/>
    <property type="match status" value="2"/>
</dbReference>
<dbReference type="SUPFAM" id="SSF51735">
    <property type="entry name" value="NAD(P)-binding Rossmann-fold domains"/>
    <property type="match status" value="2"/>
</dbReference>
<feature type="region of interest" description="C-terminal hotdog fold" evidence="5">
    <location>
        <begin position="2157"/>
        <end position="2294"/>
    </location>
</feature>
<proteinExistence type="predicted"/>
<dbReference type="Gene3D" id="3.40.47.10">
    <property type="match status" value="3"/>
</dbReference>
<feature type="region of interest" description="Disordered" evidence="6">
    <location>
        <begin position="2453"/>
        <end position="2552"/>
    </location>
</feature>
<dbReference type="EMBL" id="JBHSRF010000041">
    <property type="protein sequence ID" value="MFC6084323.1"/>
    <property type="molecule type" value="Genomic_DNA"/>
</dbReference>
<feature type="region of interest" description="Disordered" evidence="6">
    <location>
        <begin position="978"/>
        <end position="1010"/>
    </location>
</feature>
<dbReference type="InterPro" id="IPR001227">
    <property type="entry name" value="Ac_transferase_dom_sf"/>
</dbReference>
<evidence type="ECO:0000256" key="4">
    <source>
        <dbReference type="ARBA" id="ARBA00023315"/>
    </source>
</evidence>
<dbReference type="Gene3D" id="3.10.129.110">
    <property type="entry name" value="Polyketide synthase dehydratase"/>
    <property type="match status" value="1"/>
</dbReference>
<keyword evidence="2" id="KW-0597">Phosphoprotein</keyword>
<dbReference type="Proteomes" id="UP001596137">
    <property type="component" value="Unassembled WGS sequence"/>
</dbReference>
<keyword evidence="3" id="KW-0808">Transferase</keyword>
<dbReference type="Pfam" id="PF08659">
    <property type="entry name" value="KR"/>
    <property type="match status" value="1"/>
</dbReference>
<dbReference type="PANTHER" id="PTHR43775:SF51">
    <property type="entry name" value="INACTIVE PHENOLPHTHIOCEROL SYNTHESIS POLYKETIDE SYNTHASE TYPE I PKS1-RELATED"/>
    <property type="match status" value="1"/>
</dbReference>
<dbReference type="SMART" id="SM01294">
    <property type="entry name" value="PKS_PP_betabranch"/>
    <property type="match status" value="2"/>
</dbReference>
<organism evidence="10 11">
    <name type="scientific">Sphaerisporangium aureirubrum</name>
    <dbReference type="NCBI Taxonomy" id="1544736"/>
    <lineage>
        <taxon>Bacteria</taxon>
        <taxon>Bacillati</taxon>
        <taxon>Actinomycetota</taxon>
        <taxon>Actinomycetes</taxon>
        <taxon>Streptosporangiales</taxon>
        <taxon>Streptosporangiaceae</taxon>
        <taxon>Sphaerisporangium</taxon>
    </lineage>
</organism>
<dbReference type="PROSITE" id="PS52004">
    <property type="entry name" value="KS3_2"/>
    <property type="match status" value="3"/>
</dbReference>
<dbReference type="InterPro" id="IPR020806">
    <property type="entry name" value="PKS_PP-bd"/>
</dbReference>
<dbReference type="PROSITE" id="PS50075">
    <property type="entry name" value="CARRIER"/>
    <property type="match status" value="2"/>
</dbReference>
<dbReference type="CDD" id="cd00833">
    <property type="entry name" value="PKS"/>
    <property type="match status" value="3"/>
</dbReference>
<feature type="non-terminal residue" evidence="10">
    <location>
        <position position="3321"/>
    </location>
</feature>
<dbReference type="InterPro" id="IPR057326">
    <property type="entry name" value="KR_dom"/>
</dbReference>
<dbReference type="InterPro" id="IPR042104">
    <property type="entry name" value="PKS_dehydratase_sf"/>
</dbReference>
<dbReference type="InterPro" id="IPR036291">
    <property type="entry name" value="NAD(P)-bd_dom_sf"/>
</dbReference>
<dbReference type="InterPro" id="IPR032821">
    <property type="entry name" value="PKS_assoc"/>
</dbReference>
<evidence type="ECO:0000259" key="9">
    <source>
        <dbReference type="PROSITE" id="PS52019"/>
    </source>
</evidence>
<feature type="domain" description="Ketosynthase family 3 (KS3)" evidence="8">
    <location>
        <begin position="2928"/>
        <end position="3321"/>
    </location>
</feature>
<dbReference type="SUPFAM" id="SSF55048">
    <property type="entry name" value="Probable ACP-binding domain of malonyl-CoA ACP transacylase"/>
    <property type="match status" value="2"/>
</dbReference>
<gene>
    <name evidence="10" type="ORF">ACFP1K_24405</name>
</gene>
<keyword evidence="4" id="KW-0012">Acyltransferase</keyword>
<feature type="domain" description="PKS/mFAS DH" evidence="9">
    <location>
        <begin position="2025"/>
        <end position="2294"/>
    </location>
</feature>
<feature type="active site" description="Proton acceptor; for dehydratase activity" evidence="5">
    <location>
        <position position="2057"/>
    </location>
</feature>
<reference evidence="11" key="1">
    <citation type="journal article" date="2019" name="Int. J. Syst. Evol. Microbiol.">
        <title>The Global Catalogue of Microorganisms (GCM) 10K type strain sequencing project: providing services to taxonomists for standard genome sequencing and annotation.</title>
        <authorList>
            <consortium name="The Broad Institute Genomics Platform"/>
            <consortium name="The Broad Institute Genome Sequencing Center for Infectious Disease"/>
            <person name="Wu L."/>
            <person name="Ma J."/>
        </authorList>
    </citation>
    <scope>NUCLEOTIDE SEQUENCE [LARGE SCALE GENOMIC DNA]</scope>
    <source>
        <strain evidence="11">JCM 30346</strain>
    </source>
</reference>
<evidence type="ECO:0000259" key="8">
    <source>
        <dbReference type="PROSITE" id="PS52004"/>
    </source>
</evidence>
<dbReference type="Gene3D" id="3.30.70.3290">
    <property type="match status" value="2"/>
</dbReference>
<evidence type="ECO:0000313" key="11">
    <source>
        <dbReference type="Proteomes" id="UP001596137"/>
    </source>
</evidence>
<dbReference type="InterPro" id="IPR009081">
    <property type="entry name" value="PP-bd_ACP"/>
</dbReference>
<comment type="caution">
    <text evidence="10">The sequence shown here is derived from an EMBL/GenBank/DDBJ whole genome shotgun (WGS) entry which is preliminary data.</text>
</comment>
<dbReference type="InterPro" id="IPR013968">
    <property type="entry name" value="PKS_KR"/>
</dbReference>
<dbReference type="Pfam" id="PF00550">
    <property type="entry name" value="PP-binding"/>
    <property type="match status" value="2"/>
</dbReference>
<dbReference type="InterPro" id="IPR020807">
    <property type="entry name" value="PKS_DH"/>
</dbReference>
<feature type="domain" description="Carrier" evidence="7">
    <location>
        <begin position="2835"/>
        <end position="2910"/>
    </location>
</feature>
<protein>
    <submittedName>
        <fullName evidence="10">SDR family NAD(P)-dependent oxidoreductase</fullName>
    </submittedName>
</protein>
<evidence type="ECO:0000259" key="7">
    <source>
        <dbReference type="PROSITE" id="PS50075"/>
    </source>
</evidence>
<dbReference type="InterPro" id="IPR049552">
    <property type="entry name" value="PKS_DH_N"/>
</dbReference>
<dbReference type="InterPro" id="IPR014031">
    <property type="entry name" value="Ketoacyl_synth_C"/>
</dbReference>
<feature type="active site" description="Proton donor; for dehydratase activity" evidence="5">
    <location>
        <position position="2218"/>
    </location>
</feature>